<evidence type="ECO:0000313" key="2">
    <source>
        <dbReference type="EMBL" id="GAA6167587.1"/>
    </source>
</evidence>
<dbReference type="RefSeq" id="WP_233088825.1">
    <property type="nucleotide sequence ID" value="NZ_BAABWN010000004.1"/>
</dbReference>
<evidence type="ECO:0000313" key="3">
    <source>
        <dbReference type="Proteomes" id="UP001465153"/>
    </source>
</evidence>
<gene>
    <name evidence="2" type="ORF">NBRC116591_13970</name>
</gene>
<comment type="caution">
    <text evidence="2">The sequence shown here is derived from an EMBL/GenBank/DDBJ whole genome shotgun (WGS) entry which is preliminary data.</text>
</comment>
<feature type="signal peptide" evidence="1">
    <location>
        <begin position="1"/>
        <end position="28"/>
    </location>
</feature>
<proteinExistence type="predicted"/>
<keyword evidence="1" id="KW-0732">Signal</keyword>
<protein>
    <submittedName>
        <fullName evidence="2">YHS domain-containing (Seleno)protein</fullName>
    </submittedName>
</protein>
<sequence>MATEFKIRTYAVKVMAIFAILFAGFANAADPVFSNKKGAIAGADPVAYFSLLPGEQAILGSDDFTYEWNGATWKFSSAENRQKFIDSPEKYAPQYGGYCAYAVAHGSAAKISPNAWKVVDDKLYLNYNKSIAKKWVKNQDDFIKRADEAWPEVLKK</sequence>
<dbReference type="NCBIfam" id="NF041384">
    <property type="entry name" value="YHS_seleno_dom"/>
    <property type="match status" value="1"/>
</dbReference>
<accession>A0ABQ0A7F3</accession>
<dbReference type="EMBL" id="BAABWN010000004">
    <property type="protein sequence ID" value="GAA6167587.1"/>
    <property type="molecule type" value="Genomic_DNA"/>
</dbReference>
<keyword evidence="3" id="KW-1185">Reference proteome</keyword>
<evidence type="ECO:0000256" key="1">
    <source>
        <dbReference type="SAM" id="SignalP"/>
    </source>
</evidence>
<dbReference type="Proteomes" id="UP001465153">
    <property type="component" value="Unassembled WGS sequence"/>
</dbReference>
<name>A0ABQ0A7F3_9GAMM</name>
<reference evidence="2 3" key="1">
    <citation type="submission" date="2024-04" db="EMBL/GenBank/DDBJ databases">
        <title>Draft genome sequence of Sessilibacter corallicola NBRC 116591.</title>
        <authorList>
            <person name="Miyakawa T."/>
            <person name="Kusuya Y."/>
            <person name="Miura T."/>
        </authorList>
    </citation>
    <scope>NUCLEOTIDE SEQUENCE [LARGE SCALE GENOMIC DNA]</scope>
    <source>
        <strain evidence="2 3">KU-00831-HH</strain>
    </source>
</reference>
<organism evidence="2 3">
    <name type="scientific">Sessilibacter corallicola</name>
    <dbReference type="NCBI Taxonomy" id="2904075"/>
    <lineage>
        <taxon>Bacteria</taxon>
        <taxon>Pseudomonadati</taxon>
        <taxon>Pseudomonadota</taxon>
        <taxon>Gammaproteobacteria</taxon>
        <taxon>Cellvibrionales</taxon>
        <taxon>Cellvibrionaceae</taxon>
        <taxon>Sessilibacter</taxon>
    </lineage>
</organism>
<feature type="chain" id="PRO_5046498894" evidence="1">
    <location>
        <begin position="29"/>
        <end position="156"/>
    </location>
</feature>